<keyword evidence="1" id="KW-0812">Transmembrane</keyword>
<evidence type="ECO:0000313" key="2">
    <source>
        <dbReference type="EMBL" id="MDM8266792.1"/>
    </source>
</evidence>
<feature type="transmembrane region" description="Helical" evidence="1">
    <location>
        <begin position="40"/>
        <end position="61"/>
    </location>
</feature>
<proteinExistence type="predicted"/>
<sequence length="110" mass="13163">MAIFKSKWQTFDKLLWILGIVFGMLVPVLTDRIPMLTRVHWVVWFLLIVNGIYSIWIGVHVARRQQRVFNLLIFPLLFLLAAYFFMPHYTYYFAPAYWAVSYLSWAGQQK</sequence>
<name>A0ABT7V0E8_9LACO</name>
<dbReference type="EMBL" id="JAUDDW010000023">
    <property type="protein sequence ID" value="MDM8266792.1"/>
    <property type="molecule type" value="Genomic_DNA"/>
</dbReference>
<comment type="caution">
    <text evidence="2">The sequence shown here is derived from an EMBL/GenBank/DDBJ whole genome shotgun (WGS) entry which is preliminary data.</text>
</comment>
<evidence type="ECO:0008006" key="4">
    <source>
        <dbReference type="Google" id="ProtNLM"/>
    </source>
</evidence>
<protein>
    <recommendedName>
        <fullName evidence="4">Integral membrane protein</fullName>
    </recommendedName>
</protein>
<evidence type="ECO:0000313" key="3">
    <source>
        <dbReference type="Proteomes" id="UP001529343"/>
    </source>
</evidence>
<evidence type="ECO:0000256" key="1">
    <source>
        <dbReference type="SAM" id="Phobius"/>
    </source>
</evidence>
<dbReference type="RefSeq" id="WP_283593436.1">
    <property type="nucleotide sequence ID" value="NZ_JAUDDW010000023.1"/>
</dbReference>
<accession>A0ABT7V0E8</accession>
<reference evidence="2 3" key="2">
    <citation type="submission" date="2023-06" db="EMBL/GenBank/DDBJ databases">
        <authorList>
            <person name="Zeman M."/>
            <person name="Kubasova T."/>
            <person name="Jahodarova E."/>
            <person name="Nykrynova M."/>
            <person name="Rychlik I."/>
        </authorList>
    </citation>
    <scope>NUCLEOTIDE SEQUENCE [LARGE SCALE GENOMIC DNA]</scope>
    <source>
        <strain evidence="2 3">161_Gplus</strain>
    </source>
</reference>
<keyword evidence="1" id="KW-1133">Transmembrane helix</keyword>
<reference evidence="3" key="1">
    <citation type="submission" date="2023-06" db="EMBL/GenBank/DDBJ databases">
        <title>Identification and characterization of horizontal gene transfer across gut microbiota members of farm animals based on homology search.</title>
        <authorList>
            <person name="Zeman M."/>
            <person name="Kubasova T."/>
            <person name="Jahodarova E."/>
            <person name="Nykrynova M."/>
            <person name="Rychlik I."/>
        </authorList>
    </citation>
    <scope>NUCLEOTIDE SEQUENCE [LARGE SCALE GENOMIC DNA]</scope>
    <source>
        <strain evidence="3">161_Gplus</strain>
    </source>
</reference>
<dbReference type="Proteomes" id="UP001529343">
    <property type="component" value="Unassembled WGS sequence"/>
</dbReference>
<keyword evidence="1" id="KW-0472">Membrane</keyword>
<organism evidence="2 3">
    <name type="scientific">Limosilactobacillus pontis</name>
    <dbReference type="NCBI Taxonomy" id="35787"/>
    <lineage>
        <taxon>Bacteria</taxon>
        <taxon>Bacillati</taxon>
        <taxon>Bacillota</taxon>
        <taxon>Bacilli</taxon>
        <taxon>Lactobacillales</taxon>
        <taxon>Lactobacillaceae</taxon>
        <taxon>Limosilactobacillus</taxon>
    </lineage>
</organism>
<keyword evidence="3" id="KW-1185">Reference proteome</keyword>
<gene>
    <name evidence="2" type="ORF">QUW44_06405</name>
</gene>
<feature type="transmembrane region" description="Helical" evidence="1">
    <location>
        <begin position="68"/>
        <end position="85"/>
    </location>
</feature>